<dbReference type="PANTHER" id="PTHR37984:SF15">
    <property type="entry name" value="INTEGRASE CATALYTIC DOMAIN-CONTAINING PROTEIN"/>
    <property type="match status" value="1"/>
</dbReference>
<gene>
    <name evidence="17" type="ORF">ACEWY4_017850</name>
</gene>
<dbReference type="CDD" id="cd00303">
    <property type="entry name" value="retropepsin_like"/>
    <property type="match status" value="1"/>
</dbReference>
<evidence type="ECO:0000256" key="7">
    <source>
        <dbReference type="ARBA" id="ARBA00022722"/>
    </source>
</evidence>
<dbReference type="Pfam" id="PF17917">
    <property type="entry name" value="RT_RNaseH"/>
    <property type="match status" value="1"/>
</dbReference>
<dbReference type="EC" id="3.1.26.4" evidence="2"/>
<dbReference type="SMART" id="SM00343">
    <property type="entry name" value="ZnF_C2HC"/>
    <property type="match status" value="1"/>
</dbReference>
<dbReference type="GO" id="GO:0003964">
    <property type="term" value="F:RNA-directed DNA polymerase activity"/>
    <property type="evidence" value="ECO:0007669"/>
    <property type="project" value="UniProtKB-KW"/>
</dbReference>
<dbReference type="Gene3D" id="3.10.10.10">
    <property type="entry name" value="HIV Type 1 Reverse Transcriptase, subunit A, domain 1"/>
    <property type="match status" value="1"/>
</dbReference>
<dbReference type="GO" id="GO:0008233">
    <property type="term" value="F:peptidase activity"/>
    <property type="evidence" value="ECO:0007669"/>
    <property type="project" value="UniProtKB-KW"/>
</dbReference>
<evidence type="ECO:0000256" key="5">
    <source>
        <dbReference type="ARBA" id="ARBA00022679"/>
    </source>
</evidence>
<evidence type="ECO:0000313" key="18">
    <source>
        <dbReference type="Proteomes" id="UP001591681"/>
    </source>
</evidence>
<evidence type="ECO:0000256" key="11">
    <source>
        <dbReference type="ARBA" id="ARBA00039658"/>
    </source>
</evidence>
<comment type="similarity">
    <text evidence="1">Belongs to the beta type-B retroviral polymerase family. HERV class-II K(HML-2) pol subfamily.</text>
</comment>
<dbReference type="Pfam" id="PF17921">
    <property type="entry name" value="Integrase_H2C2"/>
    <property type="match status" value="1"/>
</dbReference>
<accession>A0ABD1JJ89</accession>
<feature type="domain" description="Reverse transcriptase" evidence="15">
    <location>
        <begin position="737"/>
        <end position="916"/>
    </location>
</feature>
<evidence type="ECO:0000259" key="15">
    <source>
        <dbReference type="PROSITE" id="PS50878"/>
    </source>
</evidence>
<name>A0ABD1JJ89_9TELE</name>
<dbReference type="SUPFAM" id="SSF56672">
    <property type="entry name" value="DNA/RNA polymerases"/>
    <property type="match status" value="1"/>
</dbReference>
<keyword evidence="7" id="KW-0540">Nuclease</keyword>
<keyword evidence="8" id="KW-0255">Endonuclease</keyword>
<dbReference type="InterPro" id="IPR043502">
    <property type="entry name" value="DNA/RNA_pol_sf"/>
</dbReference>
<keyword evidence="12" id="KW-0863">Zinc-finger</keyword>
<keyword evidence="5" id="KW-0808">Transferase</keyword>
<dbReference type="PANTHER" id="PTHR37984">
    <property type="entry name" value="PROTEIN CBG26694"/>
    <property type="match status" value="1"/>
</dbReference>
<evidence type="ECO:0000256" key="1">
    <source>
        <dbReference type="ARBA" id="ARBA00010879"/>
    </source>
</evidence>
<dbReference type="InterPro" id="IPR000477">
    <property type="entry name" value="RT_dom"/>
</dbReference>
<evidence type="ECO:0000256" key="9">
    <source>
        <dbReference type="ARBA" id="ARBA00022801"/>
    </source>
</evidence>
<dbReference type="InterPro" id="IPR041373">
    <property type="entry name" value="RT_RNaseH"/>
</dbReference>
<feature type="domain" description="CCHC-type" evidence="14">
    <location>
        <begin position="313"/>
        <end position="328"/>
    </location>
</feature>
<dbReference type="InterPro" id="IPR001584">
    <property type="entry name" value="Integrase_cat-core"/>
</dbReference>
<feature type="compositionally biased region" description="Basic and acidic residues" evidence="13">
    <location>
        <begin position="1492"/>
        <end position="1502"/>
    </location>
</feature>
<dbReference type="GO" id="GO:0008270">
    <property type="term" value="F:zinc ion binding"/>
    <property type="evidence" value="ECO:0007669"/>
    <property type="project" value="UniProtKB-KW"/>
</dbReference>
<protein>
    <recommendedName>
        <fullName evidence="11">Gypsy retrotransposon integrase-like protein 1</fullName>
        <ecNumber evidence="3">2.7.7.49</ecNumber>
        <ecNumber evidence="2">3.1.26.4</ecNumber>
    </recommendedName>
</protein>
<evidence type="ECO:0000256" key="12">
    <source>
        <dbReference type="PROSITE-ProRule" id="PRU00047"/>
    </source>
</evidence>
<evidence type="ECO:0000256" key="13">
    <source>
        <dbReference type="SAM" id="MobiDB-lite"/>
    </source>
</evidence>
<dbReference type="Pfam" id="PF00665">
    <property type="entry name" value="rve"/>
    <property type="match status" value="1"/>
</dbReference>
<proteinExistence type="inferred from homology"/>
<keyword evidence="12" id="KW-0479">Metal-binding</keyword>
<evidence type="ECO:0000256" key="10">
    <source>
        <dbReference type="ARBA" id="ARBA00022918"/>
    </source>
</evidence>
<evidence type="ECO:0000256" key="8">
    <source>
        <dbReference type="ARBA" id="ARBA00022759"/>
    </source>
</evidence>
<keyword evidence="12" id="KW-0862">Zinc</keyword>
<dbReference type="Gene3D" id="1.10.340.70">
    <property type="match status" value="1"/>
</dbReference>
<dbReference type="SUPFAM" id="SSF57756">
    <property type="entry name" value="Retrovirus zinc finger-like domains"/>
    <property type="match status" value="1"/>
</dbReference>
<dbReference type="EC" id="2.7.7.49" evidence="3"/>
<keyword evidence="18" id="KW-1185">Reference proteome</keyword>
<reference evidence="17 18" key="1">
    <citation type="submission" date="2024-09" db="EMBL/GenBank/DDBJ databases">
        <title>A chromosome-level genome assembly of Gray's grenadier anchovy, Coilia grayii.</title>
        <authorList>
            <person name="Fu Z."/>
        </authorList>
    </citation>
    <scope>NUCLEOTIDE SEQUENCE [LARGE SCALE GENOMIC DNA]</scope>
    <source>
        <strain evidence="17">G4</strain>
        <tissue evidence="17">Muscle</tissue>
    </source>
</reference>
<dbReference type="PROSITE" id="PS50994">
    <property type="entry name" value="INTEGRASE"/>
    <property type="match status" value="1"/>
</dbReference>
<dbReference type="InterPro" id="IPR036397">
    <property type="entry name" value="RNaseH_sf"/>
</dbReference>
<comment type="caution">
    <text evidence="17">The sequence shown here is derived from an EMBL/GenBank/DDBJ whole genome shotgun (WGS) entry which is preliminary data.</text>
</comment>
<keyword evidence="6" id="KW-0548">Nucleotidyltransferase</keyword>
<evidence type="ECO:0000259" key="16">
    <source>
        <dbReference type="PROSITE" id="PS50994"/>
    </source>
</evidence>
<dbReference type="SUPFAM" id="SSF50630">
    <property type="entry name" value="Acid proteases"/>
    <property type="match status" value="1"/>
</dbReference>
<keyword evidence="10" id="KW-0695">RNA-directed DNA polymerase</keyword>
<evidence type="ECO:0000256" key="2">
    <source>
        <dbReference type="ARBA" id="ARBA00012180"/>
    </source>
</evidence>
<dbReference type="CDD" id="cd01647">
    <property type="entry name" value="RT_LTR"/>
    <property type="match status" value="1"/>
</dbReference>
<dbReference type="InterPro" id="IPR043128">
    <property type="entry name" value="Rev_trsase/Diguanyl_cyclase"/>
</dbReference>
<feature type="region of interest" description="Disordered" evidence="13">
    <location>
        <begin position="1476"/>
        <end position="1592"/>
    </location>
</feature>
<keyword evidence="4" id="KW-0645">Protease</keyword>
<dbReference type="GO" id="GO:0006508">
    <property type="term" value="P:proteolysis"/>
    <property type="evidence" value="ECO:0007669"/>
    <property type="project" value="UniProtKB-KW"/>
</dbReference>
<evidence type="ECO:0000256" key="4">
    <source>
        <dbReference type="ARBA" id="ARBA00022670"/>
    </source>
</evidence>
<dbReference type="InterPro" id="IPR050951">
    <property type="entry name" value="Retrovirus_Pol_polyprotein"/>
</dbReference>
<evidence type="ECO:0000256" key="6">
    <source>
        <dbReference type="ARBA" id="ARBA00022695"/>
    </source>
</evidence>
<dbReference type="InterPro" id="IPR036875">
    <property type="entry name" value="Znf_CCHC_sf"/>
</dbReference>
<evidence type="ECO:0000259" key="14">
    <source>
        <dbReference type="PROSITE" id="PS50158"/>
    </source>
</evidence>
<dbReference type="Gene3D" id="3.30.70.270">
    <property type="match status" value="1"/>
</dbReference>
<dbReference type="InterPro" id="IPR041588">
    <property type="entry name" value="Integrase_H2C2"/>
</dbReference>
<dbReference type="GO" id="GO:0004523">
    <property type="term" value="F:RNA-DNA hybrid ribonuclease activity"/>
    <property type="evidence" value="ECO:0007669"/>
    <property type="project" value="UniProtKB-EC"/>
</dbReference>
<keyword evidence="9" id="KW-0378">Hydrolase</keyword>
<feature type="compositionally biased region" description="Gly residues" evidence="13">
    <location>
        <begin position="1531"/>
        <end position="1540"/>
    </location>
</feature>
<organism evidence="17 18">
    <name type="scientific">Coilia grayii</name>
    <name type="common">Gray's grenadier anchovy</name>
    <dbReference type="NCBI Taxonomy" id="363190"/>
    <lineage>
        <taxon>Eukaryota</taxon>
        <taxon>Metazoa</taxon>
        <taxon>Chordata</taxon>
        <taxon>Craniata</taxon>
        <taxon>Vertebrata</taxon>
        <taxon>Euteleostomi</taxon>
        <taxon>Actinopterygii</taxon>
        <taxon>Neopterygii</taxon>
        <taxon>Teleostei</taxon>
        <taxon>Clupei</taxon>
        <taxon>Clupeiformes</taxon>
        <taxon>Clupeoidei</taxon>
        <taxon>Engraulidae</taxon>
        <taxon>Coilinae</taxon>
        <taxon>Coilia</taxon>
    </lineage>
</organism>
<dbReference type="PROSITE" id="PS50158">
    <property type="entry name" value="ZF_CCHC"/>
    <property type="match status" value="1"/>
</dbReference>
<evidence type="ECO:0000256" key="3">
    <source>
        <dbReference type="ARBA" id="ARBA00012493"/>
    </source>
</evidence>
<feature type="compositionally biased region" description="Low complexity" evidence="13">
    <location>
        <begin position="1555"/>
        <end position="1564"/>
    </location>
</feature>
<dbReference type="FunFam" id="1.10.340.70:FF:000001">
    <property type="entry name" value="Retrovirus-related Pol polyprotein from transposon gypsy-like Protein"/>
    <property type="match status" value="1"/>
</dbReference>
<dbReference type="InterPro" id="IPR012337">
    <property type="entry name" value="RNaseH-like_sf"/>
</dbReference>
<dbReference type="Gene3D" id="4.10.60.10">
    <property type="entry name" value="Zinc finger, CCHC-type"/>
    <property type="match status" value="1"/>
</dbReference>
<dbReference type="InterPro" id="IPR001878">
    <property type="entry name" value="Znf_CCHC"/>
</dbReference>
<evidence type="ECO:0000313" key="17">
    <source>
        <dbReference type="EMBL" id="KAL2086791.1"/>
    </source>
</evidence>
<dbReference type="FunFam" id="3.30.420.10:FF:000032">
    <property type="entry name" value="Retrovirus-related Pol polyprotein from transposon 297-like Protein"/>
    <property type="match status" value="1"/>
</dbReference>
<dbReference type="FunFam" id="3.10.10.10:FF:000007">
    <property type="entry name" value="Retrovirus-related Pol polyprotein from transposon 17.6-like Protein"/>
    <property type="match status" value="1"/>
</dbReference>
<dbReference type="SUPFAM" id="SSF53098">
    <property type="entry name" value="Ribonuclease H-like"/>
    <property type="match status" value="1"/>
</dbReference>
<dbReference type="Pfam" id="PF00078">
    <property type="entry name" value="RVT_1"/>
    <property type="match status" value="1"/>
</dbReference>
<dbReference type="PROSITE" id="PS50878">
    <property type="entry name" value="RT_POL"/>
    <property type="match status" value="1"/>
</dbReference>
<dbReference type="Gene3D" id="2.40.70.10">
    <property type="entry name" value="Acid Proteases"/>
    <property type="match status" value="1"/>
</dbReference>
<dbReference type="EMBL" id="JBHFQA010000015">
    <property type="protein sequence ID" value="KAL2086791.1"/>
    <property type="molecule type" value="Genomic_DNA"/>
</dbReference>
<dbReference type="Proteomes" id="UP001591681">
    <property type="component" value="Unassembled WGS sequence"/>
</dbReference>
<sequence>MAELEELRKQFEEIQARFNDQADALVQARTEQREALALAKAVIDQQINKPPSSTVYIPRDRKCSDFSGKQGEVKVEEWISLMKSALQVMKIPAEDQAEFVKQHLKDEAKLTVKYMVKDIDQSATKIFDALCETYGDKVPIGTRLKEFYDRKQMTGETIRSYAYDLQEKLMSIQRRDSKRVPDADLMLKEQLALGLRDDILRREIKKRLKENEGLTFSELMQDAISWSEEEEARALDGMRSSSRSKGVVHVAAAAEGSKSPLTMEMMHEAIQKIATRQDELFQMLNSRGRGMPPGRDGTMNGPPLKDEEGKFICYTCNEPGHTSRHCPQKRVPTSPAPLLPVTEESSGAAGMGQKGPGVSIVTSHLARQSTDVSSGSNQSAFGDCLAVDVRIAGVRTKCLLDTGSEVTTIRESYFKEHFGECALSSANWVQLTAANGLEIPLLGCLEAEVECMGENVGKKCVFVLKDKSPDVGDMKGLPGILGMNVLSELTDLFVVADGVKKMNKYRGAEGKVHRVLANIRREAGALGHSGRIGYVKVAGRESVTIPPFSERILEGRCGVPLKTSHQVLLEATSGASLPKSLLVANVLARTTGGRVPVRVLNSSQKPVRLKPRSRVAVVYRPQEVLPKELVEFEERDGALHVKVIKHDQALVEKSHPEQLPVPVQVKLEELTPVQCNRIQDLLARHQDVFSKNDSDFGYTTAVTHSIPTGDAAPIKQRHRRVPPQVFQQFKKHIQDLVSQGVLRESCSPWASPAVIVLKKDGSVRFCCDYRRLNQVTCKDAYPLPRVDESLDALGKAQLFSTLDLTSGYFQVAMDDADRAKTAVTTPFGLYEWSRMPFGLCNAPATFQRLMGVVLGDLTFEVLLIYLDDIIVFSRDFETHCERLELVFSRLRQHGLKLKPSKCHLLTDKVRFLGHIISAQGIRLLALKWAITEKFKEYLVYSKFTVLSDHNPLRYLASANLGAVEQRWVAQLADYNFEVCYKPGRQNTNADVLSRIQVTTEPDEDDTGKDFIRIGTDEVRACLWPGLDGKVRALDTERATQNAVRGTVSGFSWAEIEQEQKRDPNVQPIYSAVWNKQKPTLAELRCMDPKLKQLAKQFERLSLQRGVLFRSISDPRDGEEVRQLVVPESLQRRVYESQHEHGGHFAEQSTLGLLRWGYYWPTMTKDAQTWIRECKRCTLAKDVFPRIKAPMTCTNITAPLEVVAMDYTLLERSNGGYENVLVLTDMFTRFTVAVPTKNQTAYTTAKPLVKNWFVHYGCPARLHSDQGRCFEANVIKELCKIYRIGKSRTSPYHPQGNAQCERFNRTMHDMLRALPAEKKRRWDEYLPELVLAYNSRTHSSTGYSPFYLMFARDPRLPMDILGGKDLEDGEVDNLDDWVRAHHDKFKTAVEVANAAAQDASRKRKRAYDRRSAGALLRAGDCVLLRNHSYRGRNKIGDKWEPFPYIVLKQNHRDIPVYTICPERGGPSKVVHRDQLRPCTFHLPPPHHANTRQPQKDSDTDRDCPNFIYIPPSTHMPNTNTDMGNREIMQGQLSGGDQGQGGAVDEDRPIPEELEIAGGSDAASESESVDEPRRSTRQNKGTLPYRFRRDYVLK</sequence>
<dbReference type="Gene3D" id="3.30.420.10">
    <property type="entry name" value="Ribonuclease H-like superfamily/Ribonuclease H"/>
    <property type="match status" value="1"/>
</dbReference>
<dbReference type="InterPro" id="IPR021109">
    <property type="entry name" value="Peptidase_aspartic_dom_sf"/>
</dbReference>
<feature type="domain" description="Integrase catalytic" evidence="16">
    <location>
        <begin position="1194"/>
        <end position="1352"/>
    </location>
</feature>